<accession>A0ABN7SDI8</accession>
<dbReference type="Proteomes" id="UP001158576">
    <property type="component" value="Chromosome XSR"/>
</dbReference>
<proteinExistence type="predicted"/>
<evidence type="ECO:0000256" key="3">
    <source>
        <dbReference type="ARBA" id="ARBA00022989"/>
    </source>
</evidence>
<feature type="transmembrane region" description="Helical" evidence="5">
    <location>
        <begin position="207"/>
        <end position="228"/>
    </location>
</feature>
<evidence type="ECO:0000256" key="1">
    <source>
        <dbReference type="ARBA" id="ARBA00004141"/>
    </source>
</evidence>
<evidence type="ECO:0000313" key="7">
    <source>
        <dbReference type="EMBL" id="CAG5094208.1"/>
    </source>
</evidence>
<keyword evidence="4 5" id="KW-0472">Membrane</keyword>
<keyword evidence="8" id="KW-1185">Reference proteome</keyword>
<dbReference type="SUPFAM" id="SSF103481">
    <property type="entry name" value="Multidrug resistance efflux transporter EmrE"/>
    <property type="match status" value="2"/>
</dbReference>
<reference evidence="7 8" key="1">
    <citation type="submission" date="2021-04" db="EMBL/GenBank/DDBJ databases">
        <authorList>
            <person name="Bliznina A."/>
        </authorList>
    </citation>
    <scope>NUCLEOTIDE SEQUENCE [LARGE SCALE GENOMIC DNA]</scope>
</reference>
<evidence type="ECO:0000256" key="4">
    <source>
        <dbReference type="ARBA" id="ARBA00023136"/>
    </source>
</evidence>
<dbReference type="PANTHER" id="PTHR22911:SF6">
    <property type="entry name" value="SOLUTE CARRIER FAMILY 35 MEMBER G1"/>
    <property type="match status" value="1"/>
</dbReference>
<feature type="transmembrane region" description="Helical" evidence="5">
    <location>
        <begin position="240"/>
        <end position="261"/>
    </location>
</feature>
<feature type="transmembrane region" description="Helical" evidence="5">
    <location>
        <begin position="123"/>
        <end position="141"/>
    </location>
</feature>
<dbReference type="EMBL" id="OU015569">
    <property type="protein sequence ID" value="CAG5094208.1"/>
    <property type="molecule type" value="Genomic_DNA"/>
</dbReference>
<dbReference type="InterPro" id="IPR000620">
    <property type="entry name" value="EamA_dom"/>
</dbReference>
<evidence type="ECO:0000259" key="6">
    <source>
        <dbReference type="Pfam" id="PF00892"/>
    </source>
</evidence>
<organism evidence="7 8">
    <name type="scientific">Oikopleura dioica</name>
    <name type="common">Tunicate</name>
    <dbReference type="NCBI Taxonomy" id="34765"/>
    <lineage>
        <taxon>Eukaryota</taxon>
        <taxon>Metazoa</taxon>
        <taxon>Chordata</taxon>
        <taxon>Tunicata</taxon>
        <taxon>Appendicularia</taxon>
        <taxon>Copelata</taxon>
        <taxon>Oikopleuridae</taxon>
        <taxon>Oikopleura</taxon>
    </lineage>
</organism>
<feature type="domain" description="EamA" evidence="6">
    <location>
        <begin position="52"/>
        <end position="164"/>
    </location>
</feature>
<feature type="transmembrane region" description="Helical" evidence="5">
    <location>
        <begin position="51"/>
        <end position="73"/>
    </location>
</feature>
<feature type="transmembrane region" description="Helical" evidence="5">
    <location>
        <begin position="294"/>
        <end position="312"/>
    </location>
</feature>
<evidence type="ECO:0000256" key="5">
    <source>
        <dbReference type="SAM" id="Phobius"/>
    </source>
</evidence>
<evidence type="ECO:0000256" key="2">
    <source>
        <dbReference type="ARBA" id="ARBA00022692"/>
    </source>
</evidence>
<name>A0ABN7SDI8_OIKDI</name>
<keyword evidence="3 5" id="KW-1133">Transmembrane helix</keyword>
<sequence>MRALESEREPISARGRFLLSFFTKVGKYEFPQREKAKMTEISQEEQKPKPVGLLLAFLSAIFFSFNGVIIKQLSVSPIQAVFWRCTNMLPERFLWLCFRGTIGSISMATIFTSFKMLPIGDCFALINTGVVWSTLIAWLWLGDKPHLVDLLSLPVSLLGIVVFSKPSFIFAEESDVNTVGVIIAVAGAIGAAIAHTTVRKLGKSVHFTVSITYFSFFGAILSAAYILLLESDQLPCSSDIPWLLFIGPNGLLGLSCLTMALQREKPGRVTIMRSLEIPIAYSFQIFIFDETPDALTIAGVLLIMAGGFMVTIRKLLKK</sequence>
<keyword evidence="2 5" id="KW-0812">Transmembrane</keyword>
<protein>
    <submittedName>
        <fullName evidence="7">Oidioi.mRNA.OKI2018_I69.XSR.g13348.t1.cds</fullName>
    </submittedName>
</protein>
<dbReference type="PANTHER" id="PTHR22911">
    <property type="entry name" value="ACYL-MALONYL CONDENSING ENZYME-RELATED"/>
    <property type="match status" value="1"/>
</dbReference>
<evidence type="ECO:0000313" key="8">
    <source>
        <dbReference type="Proteomes" id="UP001158576"/>
    </source>
</evidence>
<feature type="domain" description="EamA" evidence="6">
    <location>
        <begin position="179"/>
        <end position="311"/>
    </location>
</feature>
<feature type="transmembrane region" description="Helical" evidence="5">
    <location>
        <begin position="93"/>
        <end position="111"/>
    </location>
</feature>
<gene>
    <name evidence="7" type="ORF">OKIOD_LOCUS4906</name>
</gene>
<dbReference type="InterPro" id="IPR037185">
    <property type="entry name" value="EmrE-like"/>
</dbReference>
<comment type="subcellular location">
    <subcellularLocation>
        <location evidence="1">Membrane</location>
        <topology evidence="1">Multi-pass membrane protein</topology>
    </subcellularLocation>
</comment>
<feature type="transmembrane region" description="Helical" evidence="5">
    <location>
        <begin position="176"/>
        <end position="195"/>
    </location>
</feature>
<dbReference type="Pfam" id="PF00892">
    <property type="entry name" value="EamA"/>
    <property type="match status" value="2"/>
</dbReference>